<dbReference type="InterPro" id="IPR011322">
    <property type="entry name" value="N-reg_PII-like_a/b"/>
</dbReference>
<comment type="similarity">
    <text evidence="1">Belongs to the UPF0166 family.</text>
</comment>
<sequence length="123" mass="13897">MKIKGSAWLLKIYTGEGDKVNGRPLYEEIVFEARKKGLAGATVTKGLMSYGASHSIHTMKIFALSSDLPIIIEVIDKKEKLQKFIDKVNELFELSKKGGLVTLQPLQVIMYRKGEKYIQFNSF</sequence>
<name>A0A3B0UQ72_9ZZZZ</name>
<proteinExistence type="inferred from homology"/>
<protein>
    <submittedName>
        <fullName evidence="2">Uncharacterized protein</fullName>
    </submittedName>
</protein>
<gene>
    <name evidence="2" type="ORF">MNBD_BACTEROID01-1446</name>
</gene>
<dbReference type="PANTHER" id="PTHR35983:SF1">
    <property type="entry name" value="UPF0166 PROTEIN TM_0021"/>
    <property type="match status" value="1"/>
</dbReference>
<dbReference type="SUPFAM" id="SSF54913">
    <property type="entry name" value="GlnB-like"/>
    <property type="match status" value="1"/>
</dbReference>
<accession>A0A3B0UQ72</accession>
<reference evidence="2" key="1">
    <citation type="submission" date="2018-06" db="EMBL/GenBank/DDBJ databases">
        <authorList>
            <person name="Zhirakovskaya E."/>
        </authorList>
    </citation>
    <scope>NUCLEOTIDE SEQUENCE</scope>
</reference>
<dbReference type="PANTHER" id="PTHR35983">
    <property type="entry name" value="UPF0166 PROTEIN TM_0021"/>
    <property type="match status" value="1"/>
</dbReference>
<evidence type="ECO:0000313" key="2">
    <source>
        <dbReference type="EMBL" id="VAW21786.1"/>
    </source>
</evidence>
<dbReference type="AlphaFoldDB" id="A0A3B0UQ72"/>
<evidence type="ECO:0000256" key="1">
    <source>
        <dbReference type="ARBA" id="ARBA00010554"/>
    </source>
</evidence>
<dbReference type="Gene3D" id="3.30.70.120">
    <property type="match status" value="1"/>
</dbReference>
<dbReference type="InterPro" id="IPR003793">
    <property type="entry name" value="UPF0166"/>
</dbReference>
<dbReference type="Pfam" id="PF02641">
    <property type="entry name" value="DUF190"/>
    <property type="match status" value="1"/>
</dbReference>
<dbReference type="InterPro" id="IPR015867">
    <property type="entry name" value="N-reg_PII/ATP_PRibTrfase_C"/>
</dbReference>
<dbReference type="EMBL" id="UOEP01000155">
    <property type="protein sequence ID" value="VAW21786.1"/>
    <property type="molecule type" value="Genomic_DNA"/>
</dbReference>
<organism evidence="2">
    <name type="scientific">hydrothermal vent metagenome</name>
    <dbReference type="NCBI Taxonomy" id="652676"/>
    <lineage>
        <taxon>unclassified sequences</taxon>
        <taxon>metagenomes</taxon>
        <taxon>ecological metagenomes</taxon>
    </lineage>
</organism>